<evidence type="ECO:0000313" key="8">
    <source>
        <dbReference type="EMBL" id="ERN19137.1"/>
    </source>
</evidence>
<dbReference type="PANTHER" id="PTHR31234">
    <property type="entry name" value="LATE EMBRYOGENESIS ABUNDANT (LEA) HYDROXYPROLINE-RICH GLYCOPROTEIN FAMILY"/>
    <property type="match status" value="1"/>
</dbReference>
<comment type="subcellular location">
    <subcellularLocation>
        <location evidence="1">Membrane</location>
        <topology evidence="1">Single-pass membrane protein</topology>
    </subcellularLocation>
</comment>
<dbReference type="GO" id="GO:0016020">
    <property type="term" value="C:membrane"/>
    <property type="evidence" value="ECO:0007669"/>
    <property type="project" value="UniProtKB-SubCell"/>
</dbReference>
<dbReference type="Gramene" id="ERN19137">
    <property type="protein sequence ID" value="ERN19137"/>
    <property type="gene ID" value="AMTR_s00061p00158170"/>
</dbReference>
<dbReference type="Proteomes" id="UP000017836">
    <property type="component" value="Unassembled WGS sequence"/>
</dbReference>
<dbReference type="GO" id="GO:0098542">
    <property type="term" value="P:defense response to other organism"/>
    <property type="evidence" value="ECO:0007669"/>
    <property type="project" value="InterPro"/>
</dbReference>
<dbReference type="Pfam" id="PF03168">
    <property type="entry name" value="LEA_2"/>
    <property type="match status" value="1"/>
</dbReference>
<evidence type="ECO:0000256" key="1">
    <source>
        <dbReference type="ARBA" id="ARBA00004167"/>
    </source>
</evidence>
<dbReference type="HOGENOM" id="CLU_065053_1_0_1"/>
<dbReference type="KEGG" id="atr:18447511"/>
<dbReference type="OMA" id="YRNCTTK"/>
<feature type="compositionally biased region" description="Polar residues" evidence="5">
    <location>
        <begin position="7"/>
        <end position="24"/>
    </location>
</feature>
<feature type="domain" description="Late embryogenesis abundant protein LEA-2 subgroup" evidence="7">
    <location>
        <begin position="126"/>
        <end position="210"/>
    </location>
</feature>
<accession>U5DCJ4</accession>
<dbReference type="PANTHER" id="PTHR31234:SF42">
    <property type="entry name" value="LATE EMBRYOGENESIS ABUNDANT (LEA) HYDROXYPROLINE-RICH GLYCOPROTEIN FAMILY"/>
    <property type="match status" value="1"/>
</dbReference>
<evidence type="ECO:0000259" key="7">
    <source>
        <dbReference type="Pfam" id="PF03168"/>
    </source>
</evidence>
<gene>
    <name evidence="8" type="ORF">AMTR_s00061p00158170</name>
</gene>
<dbReference type="AlphaFoldDB" id="U5DCJ4"/>
<proteinExistence type="predicted"/>
<dbReference type="InterPro" id="IPR004864">
    <property type="entry name" value="LEA_2"/>
</dbReference>
<evidence type="ECO:0000313" key="9">
    <source>
        <dbReference type="Proteomes" id="UP000017836"/>
    </source>
</evidence>
<keyword evidence="4 6" id="KW-0472">Membrane</keyword>
<feature type="transmembrane region" description="Helical" evidence="6">
    <location>
        <begin position="60"/>
        <end position="90"/>
    </location>
</feature>
<dbReference type="OrthoDB" id="630676at2759"/>
<dbReference type="eggNOG" id="ENOG502QXV5">
    <property type="taxonomic scope" value="Eukaryota"/>
</dbReference>
<evidence type="ECO:0000256" key="2">
    <source>
        <dbReference type="ARBA" id="ARBA00022692"/>
    </source>
</evidence>
<sequence>MSNHRTHLTESGQKSPGSSQNLPESGQKAHEPGHQQLKPISGHRYRSSDIVLRKPPPTNFFIRCGAVFCIIFIILLILGGIITLVIYLVIKPKHPSFEISSATLNSLYIDSPQNLNSDFTFLANFSNPNRKIDIQYEYLSLDLYFGDTLIATQAINPFFQKRGVLSLASVQMISSEVYLSQSLAKELRNQIQNNRITYDIRGTFRTRAVFGISHFTYWLYGRCRIVLTGPPSGIIVARYCRTKQ</sequence>
<protein>
    <recommendedName>
        <fullName evidence="7">Late embryogenesis abundant protein LEA-2 subgroup domain-containing protein</fullName>
    </recommendedName>
</protein>
<keyword evidence="9" id="KW-1185">Reference proteome</keyword>
<reference evidence="9" key="1">
    <citation type="journal article" date="2013" name="Science">
        <title>The Amborella genome and the evolution of flowering plants.</title>
        <authorList>
            <consortium name="Amborella Genome Project"/>
        </authorList>
    </citation>
    <scope>NUCLEOTIDE SEQUENCE [LARGE SCALE GENOMIC DNA]</scope>
</reference>
<evidence type="ECO:0000256" key="3">
    <source>
        <dbReference type="ARBA" id="ARBA00022989"/>
    </source>
</evidence>
<organism evidence="8 9">
    <name type="scientific">Amborella trichopoda</name>
    <dbReference type="NCBI Taxonomy" id="13333"/>
    <lineage>
        <taxon>Eukaryota</taxon>
        <taxon>Viridiplantae</taxon>
        <taxon>Streptophyta</taxon>
        <taxon>Embryophyta</taxon>
        <taxon>Tracheophyta</taxon>
        <taxon>Spermatophyta</taxon>
        <taxon>Magnoliopsida</taxon>
        <taxon>Amborellales</taxon>
        <taxon>Amborellaceae</taxon>
        <taxon>Amborella</taxon>
    </lineage>
</organism>
<name>U5DCJ4_AMBTC</name>
<dbReference type="EMBL" id="KI392075">
    <property type="protein sequence ID" value="ERN19137.1"/>
    <property type="molecule type" value="Genomic_DNA"/>
</dbReference>
<keyword evidence="2 6" id="KW-0812">Transmembrane</keyword>
<keyword evidence="3 6" id="KW-1133">Transmembrane helix</keyword>
<evidence type="ECO:0000256" key="6">
    <source>
        <dbReference type="SAM" id="Phobius"/>
    </source>
</evidence>
<evidence type="ECO:0000256" key="5">
    <source>
        <dbReference type="SAM" id="MobiDB-lite"/>
    </source>
</evidence>
<feature type="region of interest" description="Disordered" evidence="5">
    <location>
        <begin position="1"/>
        <end position="40"/>
    </location>
</feature>
<dbReference type="InterPro" id="IPR044839">
    <property type="entry name" value="NDR1-like"/>
</dbReference>
<evidence type="ECO:0000256" key="4">
    <source>
        <dbReference type="ARBA" id="ARBA00023136"/>
    </source>
</evidence>